<evidence type="ECO:0000313" key="3">
    <source>
        <dbReference type="Proteomes" id="UP001385951"/>
    </source>
</evidence>
<dbReference type="EMBL" id="JASBNA010000004">
    <property type="protein sequence ID" value="KAK7692983.1"/>
    <property type="molecule type" value="Genomic_DNA"/>
</dbReference>
<dbReference type="InterPro" id="IPR005180">
    <property type="entry name" value="DUF302"/>
</dbReference>
<reference evidence="2 3" key="1">
    <citation type="submission" date="2022-09" db="EMBL/GenBank/DDBJ databases">
        <authorList>
            <person name="Palmer J.M."/>
        </authorList>
    </citation>
    <scope>NUCLEOTIDE SEQUENCE [LARGE SCALE GENOMIC DNA]</scope>
    <source>
        <strain evidence="2 3">DSM 7382</strain>
    </source>
</reference>
<proteinExistence type="predicted"/>
<dbReference type="CDD" id="cd14797">
    <property type="entry name" value="DUF302"/>
    <property type="match status" value="1"/>
</dbReference>
<keyword evidence="3" id="KW-1185">Reference proteome</keyword>
<dbReference type="AlphaFoldDB" id="A0AAW0GH79"/>
<evidence type="ECO:0000313" key="2">
    <source>
        <dbReference type="EMBL" id="KAK7692983.1"/>
    </source>
</evidence>
<evidence type="ECO:0000259" key="1">
    <source>
        <dbReference type="Pfam" id="PF03625"/>
    </source>
</evidence>
<dbReference type="Gene3D" id="3.30.310.70">
    <property type="entry name" value="TT1751-like domain"/>
    <property type="match status" value="1"/>
</dbReference>
<protein>
    <recommendedName>
        <fullName evidence="1">DUF302 domain-containing protein</fullName>
    </recommendedName>
</protein>
<dbReference type="SUPFAM" id="SSF103247">
    <property type="entry name" value="TT1751-like"/>
    <property type="match status" value="1"/>
</dbReference>
<dbReference type="Proteomes" id="UP001385951">
    <property type="component" value="Unassembled WGS sequence"/>
</dbReference>
<dbReference type="InterPro" id="IPR035923">
    <property type="entry name" value="TT1751-like_sf"/>
</dbReference>
<feature type="domain" description="DUF302" evidence="1">
    <location>
        <begin position="91"/>
        <end position="143"/>
    </location>
</feature>
<dbReference type="Pfam" id="PF03625">
    <property type="entry name" value="DUF302"/>
    <property type="match status" value="1"/>
</dbReference>
<sequence length="181" mass="20252">MSDSEVTKASQAYTARRVTFTSSKHIKDVIVLLDLEVNRKGSGLEVWKLLNSVEDKKSLEEGMLKMTEGTRDFIFFSAGSHSKWLNIYFEGKRTFPEAHVYTIGNPLIAQTILQHSLGTGLHIPPKILIEEIEGGGGTRITYDSAASTMFSDGNEELKKATEALDDKLERLIRRVLSYSKL</sequence>
<name>A0AAW0GH79_9APHY</name>
<accession>A0AAW0GH79</accession>
<comment type="caution">
    <text evidence="2">The sequence shown here is derived from an EMBL/GenBank/DDBJ whole genome shotgun (WGS) entry which is preliminary data.</text>
</comment>
<organism evidence="2 3">
    <name type="scientific">Cerrena zonata</name>
    <dbReference type="NCBI Taxonomy" id="2478898"/>
    <lineage>
        <taxon>Eukaryota</taxon>
        <taxon>Fungi</taxon>
        <taxon>Dikarya</taxon>
        <taxon>Basidiomycota</taxon>
        <taxon>Agaricomycotina</taxon>
        <taxon>Agaricomycetes</taxon>
        <taxon>Polyporales</taxon>
        <taxon>Cerrenaceae</taxon>
        <taxon>Cerrena</taxon>
    </lineage>
</organism>
<gene>
    <name evidence="2" type="ORF">QCA50_004624</name>
</gene>